<dbReference type="Pfam" id="PF04072">
    <property type="entry name" value="LCM"/>
    <property type="match status" value="1"/>
</dbReference>
<evidence type="ECO:0000313" key="4">
    <source>
        <dbReference type="Proteomes" id="UP000662814"/>
    </source>
</evidence>
<accession>A0ABX6YN84</accession>
<dbReference type="InterPro" id="IPR029063">
    <property type="entry name" value="SAM-dependent_MTases_sf"/>
</dbReference>
<dbReference type="PIRSF" id="PIRSF028177">
    <property type="entry name" value="Polyketide_synth_Omtfrase_TcmP"/>
    <property type="match status" value="1"/>
</dbReference>
<keyword evidence="4" id="KW-1185">Reference proteome</keyword>
<dbReference type="EMBL" id="CP061169">
    <property type="protein sequence ID" value="QPZ39841.1"/>
    <property type="molecule type" value="Genomic_DNA"/>
</dbReference>
<evidence type="ECO:0000256" key="2">
    <source>
        <dbReference type="ARBA" id="ARBA00022679"/>
    </source>
</evidence>
<evidence type="ECO:0000256" key="1">
    <source>
        <dbReference type="ARBA" id="ARBA00022603"/>
    </source>
</evidence>
<proteinExistence type="predicted"/>
<dbReference type="InterPro" id="IPR016874">
    <property type="entry name" value="TcmP-like"/>
</dbReference>
<dbReference type="RefSeq" id="WP_166989612.1">
    <property type="nucleotide sequence ID" value="NZ_CP061169.1"/>
</dbReference>
<name>A0ABX6YN84_9MICO</name>
<organism evidence="3 4">
    <name type="scientific">Paramicrobacterium chengjingii</name>
    <dbReference type="NCBI Taxonomy" id="2769067"/>
    <lineage>
        <taxon>Bacteria</taxon>
        <taxon>Bacillati</taxon>
        <taxon>Actinomycetota</taxon>
        <taxon>Actinomycetes</taxon>
        <taxon>Micrococcales</taxon>
        <taxon>Microbacteriaceae</taxon>
        <taxon>Paramicrobacterium</taxon>
    </lineage>
</organism>
<reference evidence="3 4" key="1">
    <citation type="submission" date="2020-12" db="EMBL/GenBank/DDBJ databases">
        <title>Microbacterium sp. HY060.</title>
        <authorList>
            <person name="Zhou J."/>
        </authorList>
    </citation>
    <scope>NUCLEOTIDE SEQUENCE [LARGE SCALE GENOMIC DNA]</scope>
    <source>
        <strain evidence="3 4">HY60</strain>
    </source>
</reference>
<keyword evidence="1 3" id="KW-0489">Methyltransferase</keyword>
<keyword evidence="2" id="KW-0808">Transferase</keyword>
<sequence>MNRVTAPDLTPVEKTIYLTVVSRARDADSREPILDDFWSVRVLDGVDYDFDALRMPVKEKFTVAIRGKQLDDWCRDFIRRHPDAVVIDLGCGLDDRSRRVSPPDGVDWYDVDFDAVMSFRSRLSTPRSLTGTVHEVRGDATEGSWVDELPTGRPVFVIADGFIPFIQEDRLRTLVRQLIDHFPSGEIGLNGYTTLAARLLKQITAMKAIGLMPDMGAAFDDPRTPELWDSRLRLAERSMLSTSPYVARMPVGQRIACRVLNWFPALAAKSDAGVLLYRF</sequence>
<evidence type="ECO:0000313" key="3">
    <source>
        <dbReference type="EMBL" id="QPZ39841.1"/>
    </source>
</evidence>
<dbReference type="PANTHER" id="PTHR43619:SF2">
    <property type="entry name" value="S-ADENOSYL-L-METHIONINE-DEPENDENT METHYLTRANSFERASES SUPERFAMILY PROTEIN"/>
    <property type="match status" value="1"/>
</dbReference>
<dbReference type="Gene3D" id="3.40.50.150">
    <property type="entry name" value="Vaccinia Virus protein VP39"/>
    <property type="match status" value="1"/>
</dbReference>
<dbReference type="GO" id="GO:0032259">
    <property type="term" value="P:methylation"/>
    <property type="evidence" value="ECO:0007669"/>
    <property type="project" value="UniProtKB-KW"/>
</dbReference>
<dbReference type="PANTHER" id="PTHR43619">
    <property type="entry name" value="S-ADENOSYL-L-METHIONINE-DEPENDENT METHYLTRANSFERASE YKTD-RELATED"/>
    <property type="match status" value="1"/>
</dbReference>
<dbReference type="Proteomes" id="UP000662814">
    <property type="component" value="Chromosome"/>
</dbReference>
<gene>
    <name evidence="3" type="ORF">HCR76_07385</name>
</gene>
<protein>
    <submittedName>
        <fullName evidence="3">Class I SAM-dependent methyltransferase</fullName>
    </submittedName>
</protein>
<dbReference type="GO" id="GO:0008168">
    <property type="term" value="F:methyltransferase activity"/>
    <property type="evidence" value="ECO:0007669"/>
    <property type="project" value="UniProtKB-KW"/>
</dbReference>
<dbReference type="SUPFAM" id="SSF53335">
    <property type="entry name" value="S-adenosyl-L-methionine-dependent methyltransferases"/>
    <property type="match status" value="1"/>
</dbReference>
<dbReference type="InterPro" id="IPR007213">
    <property type="entry name" value="Ppm1/Ppm2/Tcmp"/>
</dbReference>